<keyword evidence="3" id="KW-1185">Reference proteome</keyword>
<evidence type="ECO:0000313" key="2">
    <source>
        <dbReference type="EMBL" id="RNB59176.1"/>
    </source>
</evidence>
<dbReference type="AlphaFoldDB" id="A0A3M8B6U5"/>
<keyword evidence="1" id="KW-0472">Membrane</keyword>
<keyword evidence="1" id="KW-1133">Transmembrane helix</keyword>
<dbReference type="RefSeq" id="WP_122903733.1">
    <property type="nucleotide sequence ID" value="NZ_RHHS01000014.1"/>
</dbReference>
<accession>A0A3M8B6U5</accession>
<evidence type="ECO:0008006" key="4">
    <source>
        <dbReference type="Google" id="ProtNLM"/>
    </source>
</evidence>
<dbReference type="Proteomes" id="UP000268829">
    <property type="component" value="Unassembled WGS sequence"/>
</dbReference>
<protein>
    <recommendedName>
        <fullName evidence="4">DUF4367 domain-containing protein</fullName>
    </recommendedName>
</protein>
<comment type="caution">
    <text evidence="2">The sequence shown here is derived from an EMBL/GenBank/DDBJ whole genome shotgun (WGS) entry which is preliminary data.</text>
</comment>
<reference evidence="2 3" key="1">
    <citation type="submission" date="2018-10" db="EMBL/GenBank/DDBJ databases">
        <title>Phylogenomics of Brevibacillus.</title>
        <authorList>
            <person name="Dunlap C."/>
        </authorList>
    </citation>
    <scope>NUCLEOTIDE SEQUENCE [LARGE SCALE GENOMIC DNA]</scope>
    <source>
        <strain evidence="2 3">DSM 100115</strain>
    </source>
</reference>
<keyword evidence="1" id="KW-0812">Transmembrane</keyword>
<proteinExistence type="predicted"/>
<evidence type="ECO:0000256" key="1">
    <source>
        <dbReference type="SAM" id="Phobius"/>
    </source>
</evidence>
<gene>
    <name evidence="2" type="ORF">EDM57_05325</name>
</gene>
<dbReference type="OrthoDB" id="2644333at2"/>
<dbReference type="EMBL" id="RHHS01000014">
    <property type="protein sequence ID" value="RNB59176.1"/>
    <property type="molecule type" value="Genomic_DNA"/>
</dbReference>
<sequence>MLRKNADRSLKELFEDERIPEVDLVKSVMDRIYLDKNRKEGFFMKYKVSIAIGLGIVLMGTTGLAAMNAYQLYNEEGKVIYQEKDIAESQAPIKNPDEEMQAFMGKMAEIEDSLPAGTAAALYIKDHNPKKRVVTLSKPFVFQDHAALQQKLGTLVKVQPELPGGYKFSTASVDYLVNRDYKKDELYALANMTDEEYVLKPLSFTDTISSIEITYKNGNDALILKVTPFEDAVDNTVYQADLDQTKKEKIIVKQTEALFSEHPNQDGTEKELRWVQKVNRTPFLFIVQTRAENLSKDSLIKVMESFL</sequence>
<name>A0A3M8B6U5_9BACL</name>
<feature type="transmembrane region" description="Helical" evidence="1">
    <location>
        <begin position="48"/>
        <end position="70"/>
    </location>
</feature>
<evidence type="ECO:0000313" key="3">
    <source>
        <dbReference type="Proteomes" id="UP000268829"/>
    </source>
</evidence>
<organism evidence="2 3">
    <name type="scientific">Brevibacillus gelatini</name>
    <dbReference type="NCBI Taxonomy" id="1655277"/>
    <lineage>
        <taxon>Bacteria</taxon>
        <taxon>Bacillati</taxon>
        <taxon>Bacillota</taxon>
        <taxon>Bacilli</taxon>
        <taxon>Bacillales</taxon>
        <taxon>Paenibacillaceae</taxon>
        <taxon>Brevibacillus</taxon>
    </lineage>
</organism>